<gene>
    <name evidence="2" type="ORF">rosmuc_04256</name>
</gene>
<dbReference type="EMBL" id="AONH01000026">
    <property type="protein sequence ID" value="KGM85920.1"/>
    <property type="molecule type" value="Genomic_DNA"/>
</dbReference>
<accession>A0A0A0HFL4</accession>
<proteinExistence type="predicted"/>
<reference evidence="2 3" key="1">
    <citation type="submission" date="2013-01" db="EMBL/GenBank/DDBJ databases">
        <authorList>
            <person name="Fiebig A."/>
            <person name="Goeker M."/>
            <person name="Klenk H.-P.P."/>
        </authorList>
    </citation>
    <scope>NUCLEOTIDE SEQUENCE [LARGE SCALE GENOMIC DNA]</scope>
    <source>
        <strain evidence="2 3">DSM 17069</strain>
    </source>
</reference>
<evidence type="ECO:0000313" key="3">
    <source>
        <dbReference type="Proteomes" id="UP000030021"/>
    </source>
</evidence>
<evidence type="ECO:0000313" key="2">
    <source>
        <dbReference type="EMBL" id="KGM85920.1"/>
    </source>
</evidence>
<name>A0A0A0HFL4_9RHOB</name>
<keyword evidence="1" id="KW-0472">Membrane</keyword>
<sequence length="46" mass="5015">MNRNTLYLLIGLLVVGLVVVGYLYYQESQSGVQIKIGDQGISIDGN</sequence>
<dbReference type="Proteomes" id="UP000030021">
    <property type="component" value="Unassembled WGS sequence"/>
</dbReference>
<dbReference type="AlphaFoldDB" id="A0A0A0HFL4"/>
<dbReference type="HOGENOM" id="CLU_206376_1_0_5"/>
<organism evidence="2 3">
    <name type="scientific">Roseovarius mucosus DSM 17069</name>
    <dbReference type="NCBI Taxonomy" id="1288298"/>
    <lineage>
        <taxon>Bacteria</taxon>
        <taxon>Pseudomonadati</taxon>
        <taxon>Pseudomonadota</taxon>
        <taxon>Alphaproteobacteria</taxon>
        <taxon>Rhodobacterales</taxon>
        <taxon>Roseobacteraceae</taxon>
        <taxon>Roseovarius</taxon>
    </lineage>
</organism>
<keyword evidence="1" id="KW-0812">Transmembrane</keyword>
<protein>
    <submittedName>
        <fullName evidence="2">Uncharacterized protein</fullName>
    </submittedName>
</protein>
<feature type="transmembrane region" description="Helical" evidence="1">
    <location>
        <begin position="6"/>
        <end position="25"/>
    </location>
</feature>
<evidence type="ECO:0000256" key="1">
    <source>
        <dbReference type="SAM" id="Phobius"/>
    </source>
</evidence>
<comment type="caution">
    <text evidence="2">The sequence shown here is derived from an EMBL/GenBank/DDBJ whole genome shotgun (WGS) entry which is preliminary data.</text>
</comment>
<dbReference type="RefSeq" id="WP_170062590.1">
    <property type="nucleotide sequence ID" value="NZ_KN293990.1"/>
</dbReference>
<keyword evidence="1" id="KW-1133">Transmembrane helix</keyword>